<dbReference type="RefSeq" id="WP_184709930.1">
    <property type="nucleotide sequence ID" value="NZ_JACHKZ010000021.1"/>
</dbReference>
<dbReference type="Proteomes" id="UP000562492">
    <property type="component" value="Unassembled WGS sequence"/>
</dbReference>
<dbReference type="EMBL" id="JACHKZ010000021">
    <property type="protein sequence ID" value="MBB6578957.1"/>
    <property type="molecule type" value="Genomic_DNA"/>
</dbReference>
<reference evidence="1 2" key="1">
    <citation type="submission" date="2020-08" db="EMBL/GenBank/DDBJ databases">
        <title>Functional genomics of gut bacteria from endangered species of beetles.</title>
        <authorList>
            <person name="Carlos-Shanley C."/>
        </authorList>
    </citation>
    <scope>NUCLEOTIDE SEQUENCE [LARGE SCALE GENOMIC DNA]</scope>
    <source>
        <strain evidence="1 2">S00124</strain>
    </source>
</reference>
<evidence type="ECO:0000313" key="2">
    <source>
        <dbReference type="Proteomes" id="UP000562492"/>
    </source>
</evidence>
<evidence type="ECO:0000313" key="1">
    <source>
        <dbReference type="EMBL" id="MBB6578957.1"/>
    </source>
</evidence>
<gene>
    <name evidence="1" type="ORF">HNP33_003062</name>
</gene>
<sequence length="135" mass="13669">MATINAPSLDTVQYVGDRGLAAEHGFVILNAAPVGTKVRLLDFSAGTKIHDAKLVFGALGAGSKVSIGIEAYDGTSFAEDAVALLPATDTAAAGVARSAAAPLRKKVRYFVTATITGAAATGRLDLTVLQAPEGI</sequence>
<proteinExistence type="predicted"/>
<protein>
    <submittedName>
        <fullName evidence="1">Uncharacterized protein</fullName>
    </submittedName>
</protein>
<keyword evidence="2" id="KW-1185">Reference proteome</keyword>
<organism evidence="1 2">
    <name type="scientific">Comamonas odontotermitis</name>
    <dbReference type="NCBI Taxonomy" id="379895"/>
    <lineage>
        <taxon>Bacteria</taxon>
        <taxon>Pseudomonadati</taxon>
        <taxon>Pseudomonadota</taxon>
        <taxon>Betaproteobacteria</taxon>
        <taxon>Burkholderiales</taxon>
        <taxon>Comamonadaceae</taxon>
        <taxon>Comamonas</taxon>
    </lineage>
</organism>
<name>A0ABR6RIP3_9BURK</name>
<accession>A0ABR6RIP3</accession>
<comment type="caution">
    <text evidence="1">The sequence shown here is derived from an EMBL/GenBank/DDBJ whole genome shotgun (WGS) entry which is preliminary data.</text>
</comment>